<organism evidence="11 12">
    <name type="scientific">Tenebrio molitor</name>
    <name type="common">Yellow mealworm beetle</name>
    <dbReference type="NCBI Taxonomy" id="7067"/>
    <lineage>
        <taxon>Eukaryota</taxon>
        <taxon>Metazoa</taxon>
        <taxon>Ecdysozoa</taxon>
        <taxon>Arthropoda</taxon>
        <taxon>Hexapoda</taxon>
        <taxon>Insecta</taxon>
        <taxon>Pterygota</taxon>
        <taxon>Neoptera</taxon>
        <taxon>Endopterygota</taxon>
        <taxon>Coleoptera</taxon>
        <taxon>Polyphaga</taxon>
        <taxon>Cucujiformia</taxon>
        <taxon>Tenebrionidae</taxon>
        <taxon>Tenebrio</taxon>
    </lineage>
</organism>
<dbReference type="GO" id="GO:0004252">
    <property type="term" value="F:serine-type endopeptidase activity"/>
    <property type="evidence" value="ECO:0007669"/>
    <property type="project" value="InterPro"/>
</dbReference>
<feature type="region of interest" description="Disordered" evidence="9">
    <location>
        <begin position="969"/>
        <end position="1001"/>
    </location>
</feature>
<gene>
    <name evidence="11" type="ORF">GEV33_011724</name>
</gene>
<dbReference type="PANTHER" id="PTHR24276:SF91">
    <property type="entry name" value="AT26814P-RELATED"/>
    <property type="match status" value="1"/>
</dbReference>
<keyword evidence="12" id="KW-1185">Reference proteome</keyword>
<sequence length="1018" mass="112988">MHICGGSIISTDYVVTAAHCTNGINRNIMSIRFATSYRQIGGEVVGITSIHQHPDYNPQLIDHDYDISLLHVASPFLLGSKVSIIGLPSSTTRWPPGTSALVSGWGTITENGWSPLYLRSVTVQMISESSCRAAYAPHSITSRMLCAGVDGGRKDACQGDSGGPLVIDNVLAAVPTFIRTESLSPDEKIVGGDWTDISWVPWQVSVQYYKRHICGGSIIGIHYVVTAAHCTNGFNRTMMTVRFATSYRGYEGKVVGITSIHQHPYYNPQLDLDYDISLLHVGSPFRLSRNVAIISLPSSTTTSWPPGTSALVSGWGQDAETYDSLPLLKSVTVQMISESSCKEAYGQSITSRMLCASVDGGGKDACQGDSGGPLVIDNVLAGIVSWGNGCGREGYPGVYSSVPALRDYIKKSILPKIRALFINISTTRKVDWWTLEWRIWVSLGVICYSYWANGNMSKRLPKPKRYHRRYATTLSKPDTARRRFGVERLKKKNSCLWCVLYQSVDPRLQYLRGTQARQLRVQLNERRPVGAEIVDYEFYHNSASSEQGWRGHQQTDNSTRTKKKTFCLKRRAGFAKTKIFFYHPGLDRHGAVDVSGDLDVPRGLPRVDDEIQAWNLIPHSGFWFFTNLPSGIRKSAPRRLGLDFLDSSSSLTLFGPSTSPHPFLAVQPLAVSAPFTVPHRSDLPDQRPKSPAPHSLLSFIVSRRPSLFGLLLFLAENVVRTMIESLAKLAFFLRFKSGERAGNKIDQLRPIEEAEAIDKMQFDVVDLLILSVGRVEDETDVGMSRSLAFTNTPSTTLNSSIMTFPLHVASPFPLSQRRPSVFDHQLASWYFRFVKRLGKANRIANAHMDQTRSQVECCALVLTMQEKIPAKKTPGGPLVVDNILAGIASWGIGCSREGRSDPCGTVKGAETARKGCGNVEGPKRVRLEEESRKSKPRRRGADLRITDGRFVKNQTPECGIKYHAWISSSTVGQRKSPRNVQRRRQPRDDQGQGDRKKNLFSRSQRVVSGKTFFLFCSG</sequence>
<dbReference type="Pfam" id="PF00089">
    <property type="entry name" value="Trypsin"/>
    <property type="match status" value="2"/>
</dbReference>
<feature type="domain" description="Peptidase S1" evidence="10">
    <location>
        <begin position="1"/>
        <end position="177"/>
    </location>
</feature>
<dbReference type="SMART" id="SM00020">
    <property type="entry name" value="Tryp_SPc"/>
    <property type="match status" value="2"/>
</dbReference>
<feature type="compositionally biased region" description="Basic and acidic residues" evidence="9">
    <location>
        <begin position="986"/>
        <end position="997"/>
    </location>
</feature>
<dbReference type="AlphaFoldDB" id="A0A8J6HBK3"/>
<dbReference type="InterPro" id="IPR018114">
    <property type="entry name" value="TRYPSIN_HIS"/>
</dbReference>
<name>A0A8J6HBK3_TENMO</name>
<dbReference type="PROSITE" id="PS00135">
    <property type="entry name" value="TRYPSIN_SER"/>
    <property type="match status" value="1"/>
</dbReference>
<keyword evidence="4 8" id="KW-0378">Hydrolase</keyword>
<keyword evidence="5 8" id="KW-0720">Serine protease</keyword>
<dbReference type="EMBL" id="JABDTM020027055">
    <property type="protein sequence ID" value="KAH0811067.1"/>
    <property type="molecule type" value="Genomic_DNA"/>
</dbReference>
<dbReference type="PROSITE" id="PS50240">
    <property type="entry name" value="TRYPSIN_DOM"/>
    <property type="match status" value="2"/>
</dbReference>
<dbReference type="InterPro" id="IPR033116">
    <property type="entry name" value="TRYPSIN_SER"/>
</dbReference>
<dbReference type="InterPro" id="IPR050430">
    <property type="entry name" value="Peptidase_S1"/>
</dbReference>
<dbReference type="PRINTS" id="PR00722">
    <property type="entry name" value="CHYMOTRYPSIN"/>
</dbReference>
<dbReference type="InterPro" id="IPR043504">
    <property type="entry name" value="Peptidase_S1_PA_chymotrypsin"/>
</dbReference>
<keyword evidence="6" id="KW-0865">Zymogen</keyword>
<dbReference type="PROSITE" id="PS00134">
    <property type="entry name" value="TRYPSIN_HIS"/>
    <property type="match status" value="1"/>
</dbReference>
<evidence type="ECO:0000256" key="7">
    <source>
        <dbReference type="ARBA" id="ARBA00023157"/>
    </source>
</evidence>
<dbReference type="SUPFAM" id="SSF50494">
    <property type="entry name" value="Trypsin-like serine proteases"/>
    <property type="match status" value="2"/>
</dbReference>
<accession>A0A8J6HBK3</accession>
<evidence type="ECO:0000256" key="6">
    <source>
        <dbReference type="ARBA" id="ARBA00023145"/>
    </source>
</evidence>
<feature type="domain" description="Peptidase S1" evidence="10">
    <location>
        <begin position="189"/>
        <end position="414"/>
    </location>
</feature>
<keyword evidence="3" id="KW-0732">Signal</keyword>
<feature type="compositionally biased region" description="Basic residues" evidence="9">
    <location>
        <begin position="975"/>
        <end position="985"/>
    </location>
</feature>
<evidence type="ECO:0000256" key="9">
    <source>
        <dbReference type="SAM" id="MobiDB-lite"/>
    </source>
</evidence>
<dbReference type="CDD" id="cd00190">
    <property type="entry name" value="Tryp_SPc"/>
    <property type="match status" value="2"/>
</dbReference>
<evidence type="ECO:0000256" key="3">
    <source>
        <dbReference type="ARBA" id="ARBA00022729"/>
    </source>
</evidence>
<comment type="caution">
    <text evidence="11">The sequence shown here is derived from an EMBL/GenBank/DDBJ whole genome shotgun (WGS) entry which is preliminary data.</text>
</comment>
<reference evidence="11" key="1">
    <citation type="journal article" date="2020" name="J Insects Food Feed">
        <title>The yellow mealworm (Tenebrio molitor) genome: a resource for the emerging insects as food and feed industry.</title>
        <authorList>
            <person name="Eriksson T."/>
            <person name="Andere A."/>
            <person name="Kelstrup H."/>
            <person name="Emery V."/>
            <person name="Picard C."/>
        </authorList>
    </citation>
    <scope>NUCLEOTIDE SEQUENCE</scope>
    <source>
        <strain evidence="11">Stoneville</strain>
        <tissue evidence="11">Whole head</tissue>
    </source>
</reference>
<feature type="region of interest" description="Disordered" evidence="9">
    <location>
        <begin position="899"/>
        <end position="919"/>
    </location>
</feature>
<protein>
    <recommendedName>
        <fullName evidence="10">Peptidase S1 domain-containing protein</fullName>
    </recommendedName>
</protein>
<proteinExistence type="inferred from homology"/>
<dbReference type="FunFam" id="2.40.10.10:FF:000077">
    <property type="entry name" value="Predicted protein"/>
    <property type="match status" value="1"/>
</dbReference>
<dbReference type="InterPro" id="IPR009003">
    <property type="entry name" value="Peptidase_S1_PA"/>
</dbReference>
<dbReference type="Proteomes" id="UP000719412">
    <property type="component" value="Unassembled WGS sequence"/>
</dbReference>
<keyword evidence="7" id="KW-1015">Disulfide bond</keyword>
<evidence type="ECO:0000256" key="2">
    <source>
        <dbReference type="ARBA" id="ARBA00022670"/>
    </source>
</evidence>
<dbReference type="InterPro" id="IPR001254">
    <property type="entry name" value="Trypsin_dom"/>
</dbReference>
<evidence type="ECO:0000256" key="5">
    <source>
        <dbReference type="ARBA" id="ARBA00022825"/>
    </source>
</evidence>
<evidence type="ECO:0000256" key="8">
    <source>
        <dbReference type="RuleBase" id="RU363034"/>
    </source>
</evidence>
<evidence type="ECO:0000259" key="10">
    <source>
        <dbReference type="PROSITE" id="PS50240"/>
    </source>
</evidence>
<keyword evidence="2 8" id="KW-0645">Protease</keyword>
<reference evidence="11" key="2">
    <citation type="submission" date="2021-08" db="EMBL/GenBank/DDBJ databases">
        <authorList>
            <person name="Eriksson T."/>
        </authorList>
    </citation>
    <scope>NUCLEOTIDE SEQUENCE</scope>
    <source>
        <strain evidence="11">Stoneville</strain>
        <tissue evidence="11">Whole head</tissue>
    </source>
</reference>
<evidence type="ECO:0000313" key="11">
    <source>
        <dbReference type="EMBL" id="KAH0811067.1"/>
    </source>
</evidence>
<dbReference type="Gene3D" id="2.40.10.10">
    <property type="entry name" value="Trypsin-like serine proteases"/>
    <property type="match status" value="2"/>
</dbReference>
<dbReference type="PANTHER" id="PTHR24276">
    <property type="entry name" value="POLYSERASE-RELATED"/>
    <property type="match status" value="1"/>
</dbReference>
<dbReference type="GO" id="GO:0006508">
    <property type="term" value="P:proteolysis"/>
    <property type="evidence" value="ECO:0007669"/>
    <property type="project" value="UniProtKB-KW"/>
</dbReference>
<evidence type="ECO:0000256" key="1">
    <source>
        <dbReference type="ARBA" id="ARBA00007664"/>
    </source>
</evidence>
<evidence type="ECO:0000313" key="12">
    <source>
        <dbReference type="Proteomes" id="UP000719412"/>
    </source>
</evidence>
<comment type="similarity">
    <text evidence="1">Belongs to the peptidase S1 family.</text>
</comment>
<dbReference type="InterPro" id="IPR001314">
    <property type="entry name" value="Peptidase_S1A"/>
</dbReference>
<evidence type="ECO:0000256" key="4">
    <source>
        <dbReference type="ARBA" id="ARBA00022801"/>
    </source>
</evidence>